<dbReference type="InterPro" id="IPR013783">
    <property type="entry name" value="Ig-like_fold"/>
</dbReference>
<evidence type="ECO:0000313" key="4">
    <source>
        <dbReference type="EMBL" id="SEU13182.1"/>
    </source>
</evidence>
<dbReference type="AlphaFoldDB" id="A0A511TBB1"/>
<dbReference type="PANTHER" id="PTHR38731">
    <property type="entry name" value="LIPL45-RELATED LIPOPROTEIN-RELATED"/>
    <property type="match status" value="1"/>
</dbReference>
<reference evidence="3 6" key="2">
    <citation type="submission" date="2019-07" db="EMBL/GenBank/DDBJ databases">
        <title>Whole genome shotgun sequence of Myxococcus fulvus NBRC 100333.</title>
        <authorList>
            <person name="Hosoyama A."/>
            <person name="Uohara A."/>
            <person name="Ohji S."/>
            <person name="Ichikawa N."/>
        </authorList>
    </citation>
    <scope>NUCLEOTIDE SEQUENCE [LARGE SCALE GENOMIC DNA]</scope>
    <source>
        <strain evidence="3 6">NBRC 100333</strain>
    </source>
</reference>
<dbReference type="Proteomes" id="UP000321514">
    <property type="component" value="Unassembled WGS sequence"/>
</dbReference>
<evidence type="ECO:0000313" key="6">
    <source>
        <dbReference type="Proteomes" id="UP000321514"/>
    </source>
</evidence>
<reference evidence="4 5" key="1">
    <citation type="submission" date="2016-10" db="EMBL/GenBank/DDBJ databases">
        <authorList>
            <person name="Varghese N."/>
            <person name="Submissions S."/>
        </authorList>
    </citation>
    <scope>NUCLEOTIDE SEQUENCE [LARGE SCALE GENOMIC DNA]</scope>
    <source>
        <strain evidence="4 5">DSM 16525</strain>
    </source>
</reference>
<feature type="chain" id="PRO_5022727541" evidence="1">
    <location>
        <begin position="21"/>
        <end position="390"/>
    </location>
</feature>
<dbReference type="InterPro" id="IPR006860">
    <property type="entry name" value="FecR"/>
</dbReference>
<protein>
    <submittedName>
        <fullName evidence="4">FecR family protein</fullName>
    </submittedName>
</protein>
<dbReference type="STRING" id="1334629.MFUL124B02_26175"/>
<organism evidence="3 6">
    <name type="scientific">Myxococcus fulvus</name>
    <dbReference type="NCBI Taxonomy" id="33"/>
    <lineage>
        <taxon>Bacteria</taxon>
        <taxon>Pseudomonadati</taxon>
        <taxon>Myxococcota</taxon>
        <taxon>Myxococcia</taxon>
        <taxon>Myxococcales</taxon>
        <taxon>Cystobacterineae</taxon>
        <taxon>Myxococcaceae</taxon>
        <taxon>Myxococcus</taxon>
    </lineage>
</organism>
<keyword evidence="1" id="KW-0732">Signal</keyword>
<gene>
    <name evidence="3" type="ORF">MFU01_65020</name>
    <name evidence="4" type="ORF">SAMN05443572_105173</name>
</gene>
<dbReference type="EMBL" id="FOIB01000005">
    <property type="protein sequence ID" value="SEU13182.1"/>
    <property type="molecule type" value="Genomic_DNA"/>
</dbReference>
<feature type="domain" description="FecR protein" evidence="2">
    <location>
        <begin position="171"/>
        <end position="268"/>
    </location>
</feature>
<dbReference type="OrthoDB" id="9813091at2"/>
<dbReference type="Gene3D" id="2.60.120.1440">
    <property type="match status" value="1"/>
</dbReference>
<evidence type="ECO:0000313" key="3">
    <source>
        <dbReference type="EMBL" id="GEN11465.1"/>
    </source>
</evidence>
<name>A0A511TBB1_MYXFU</name>
<dbReference type="Proteomes" id="UP000183760">
    <property type="component" value="Unassembled WGS sequence"/>
</dbReference>
<dbReference type="RefSeq" id="WP_074954819.1">
    <property type="nucleotide sequence ID" value="NZ_BJXR01000048.1"/>
</dbReference>
<dbReference type="Gene3D" id="2.60.40.10">
    <property type="entry name" value="Immunoglobulins"/>
    <property type="match status" value="1"/>
</dbReference>
<evidence type="ECO:0000259" key="2">
    <source>
        <dbReference type="Pfam" id="PF04773"/>
    </source>
</evidence>
<evidence type="ECO:0000313" key="5">
    <source>
        <dbReference type="Proteomes" id="UP000183760"/>
    </source>
</evidence>
<proteinExistence type="predicted"/>
<dbReference type="Pfam" id="PF04773">
    <property type="entry name" value="FecR"/>
    <property type="match status" value="1"/>
</dbReference>
<keyword evidence="5" id="KW-1185">Reference proteome</keyword>
<feature type="signal peptide" evidence="1">
    <location>
        <begin position="1"/>
        <end position="20"/>
    </location>
</feature>
<accession>A0A511TBB1</accession>
<dbReference type="EMBL" id="BJXR01000048">
    <property type="protein sequence ID" value="GEN11465.1"/>
    <property type="molecule type" value="Genomic_DNA"/>
</dbReference>
<sequence>MSRSTSWLMVVTLASSPVLAQSQGAEPCGGVRFNNGRVELGRTLAPQGPETEQCLRHVGQALVARPAIRSVTVAARLPDAERLGGQGLAVAKAAAQVLVAAGVPATRVSVVAPPAVPGQPGQLQLAYVERPAQPRVARVRAAGGSILAGASEDALQPRAVGDSLHTGELFQTAGDASAELELADASRVRVQPDTLLRLGTLELSAQGTRVVRLELLKGSVETVAAPGGEGSVFEVRTRGAVAGVRGTQFRVTAKEDGASRLETLEGKVALGAQGAEVDVGAGQGSRVLPGVAPEAPRALLAAPRLDGPRGGTFATPPTLKWFEVKAAKHYRVELARTADFAAGVRTHEVSGLTLTVPGEHTGKWFWRVLPVDKDDFIGFPSKIHAFELRP</sequence>
<comment type="caution">
    <text evidence="3">The sequence shown here is derived from an EMBL/GenBank/DDBJ whole genome shotgun (WGS) entry which is preliminary data.</text>
</comment>
<evidence type="ECO:0000256" key="1">
    <source>
        <dbReference type="SAM" id="SignalP"/>
    </source>
</evidence>